<organism evidence="1 2">
    <name type="scientific">Thiospirochaeta perfilievii</name>
    <dbReference type="NCBI Taxonomy" id="252967"/>
    <lineage>
        <taxon>Bacteria</taxon>
        <taxon>Pseudomonadati</taxon>
        <taxon>Spirochaetota</taxon>
        <taxon>Spirochaetia</taxon>
        <taxon>Spirochaetales</taxon>
        <taxon>Spirochaetaceae</taxon>
        <taxon>Thiospirochaeta</taxon>
    </lineage>
</organism>
<gene>
    <name evidence="1" type="ORF">EW093_14145</name>
</gene>
<dbReference type="OrthoDB" id="350508at2"/>
<protein>
    <submittedName>
        <fullName evidence="1">Uncharacterized protein</fullName>
    </submittedName>
</protein>
<dbReference type="KEGG" id="sper:EW093_14145"/>
<keyword evidence="2" id="KW-1185">Reference proteome</keyword>
<reference evidence="1 2" key="1">
    <citation type="submission" date="2019-02" db="EMBL/GenBank/DDBJ databases">
        <authorList>
            <person name="Fomenkov A."/>
            <person name="Dubinina G."/>
            <person name="Grabovich M."/>
            <person name="Vincze T."/>
            <person name="Roberts R.J."/>
        </authorList>
    </citation>
    <scope>NUCLEOTIDE SEQUENCE [LARGE SCALE GENOMIC DNA]</scope>
    <source>
        <strain evidence="1 2">P</strain>
    </source>
</reference>
<dbReference type="AlphaFoldDB" id="A0A5C1QCG3"/>
<accession>A0A5C1QCG3</accession>
<name>A0A5C1QCG3_9SPIO</name>
<evidence type="ECO:0000313" key="1">
    <source>
        <dbReference type="EMBL" id="QEN05793.1"/>
    </source>
</evidence>
<sequence>MESAQSIEWDRRLKKMFDEVDDFLEDKYGHLYRLHPNRLKRGETSNKEMDGLFNIGASFSPGYGTEFGRGYVIDLHLSTLAKVEPRVKNEIELDAISMVKSLLSKYFPKRELDIKKDGTVYKLCGDLSLGTL</sequence>
<dbReference type="EMBL" id="CP035807">
    <property type="protein sequence ID" value="QEN05793.1"/>
    <property type="molecule type" value="Genomic_DNA"/>
</dbReference>
<dbReference type="Proteomes" id="UP000323824">
    <property type="component" value="Chromosome"/>
</dbReference>
<evidence type="ECO:0000313" key="2">
    <source>
        <dbReference type="Proteomes" id="UP000323824"/>
    </source>
</evidence>
<reference evidence="1 2" key="2">
    <citation type="submission" date="2019-09" db="EMBL/GenBank/DDBJ databases">
        <title>Complete Genome Sequence and Methylome Analysis of free living Spirochaetas.</title>
        <authorList>
            <person name="Leshcheva N."/>
            <person name="Mikheeva N."/>
        </authorList>
    </citation>
    <scope>NUCLEOTIDE SEQUENCE [LARGE SCALE GENOMIC DNA]</scope>
    <source>
        <strain evidence="1 2">P</strain>
    </source>
</reference>
<proteinExistence type="predicted"/>
<dbReference type="RefSeq" id="WP_149569026.1">
    <property type="nucleotide sequence ID" value="NZ_CP035807.1"/>
</dbReference>